<dbReference type="KEGG" id="ccro:CMC5_031010"/>
<dbReference type="Proteomes" id="UP000067626">
    <property type="component" value="Chromosome"/>
</dbReference>
<proteinExistence type="predicted"/>
<organism evidence="2 3">
    <name type="scientific">Chondromyces crocatus</name>
    <dbReference type="NCBI Taxonomy" id="52"/>
    <lineage>
        <taxon>Bacteria</taxon>
        <taxon>Pseudomonadati</taxon>
        <taxon>Myxococcota</taxon>
        <taxon>Polyangia</taxon>
        <taxon>Polyangiales</taxon>
        <taxon>Polyangiaceae</taxon>
        <taxon>Chondromyces</taxon>
    </lineage>
</organism>
<reference evidence="2 3" key="1">
    <citation type="submission" date="2015-07" db="EMBL/GenBank/DDBJ databases">
        <title>Genome analysis of myxobacterium Chondromyces crocatus Cm c5 reveals a high potential for natural compound synthesis and the genetic basis for the loss of fruiting body formation.</title>
        <authorList>
            <person name="Zaburannyi N."/>
            <person name="Bunk B."/>
            <person name="Maier J."/>
            <person name="Overmann J."/>
            <person name="Mueller R."/>
        </authorList>
    </citation>
    <scope>NUCLEOTIDE SEQUENCE [LARGE SCALE GENOMIC DNA]</scope>
    <source>
        <strain evidence="2 3">Cm c5</strain>
    </source>
</reference>
<gene>
    <name evidence="2" type="ORF">CMC5_031010</name>
</gene>
<evidence type="ECO:0000313" key="2">
    <source>
        <dbReference type="EMBL" id="AKT38954.1"/>
    </source>
</evidence>
<accession>A0A0K1EDM4</accession>
<keyword evidence="3" id="KW-1185">Reference proteome</keyword>
<protein>
    <submittedName>
        <fullName evidence="2">Uncharacterized protein</fullName>
    </submittedName>
</protein>
<sequence>MFLRNASRPAASLEPATTPPKVTAIALENTARGEAASMREDGALLGATLAEGERATVPVTLAAGECATFIAQGGIGLVEVDLFLTAEGRSEDIFAQDLETGHIAVIGGRDACFSPRGAGALSATLHVQVRRGAGVVLARGYRRARAETPATSAASARPTSSSRAAPRPAATAPAATAPAATSPGSTPSATAPPPVAPKAASAP</sequence>
<feature type="compositionally biased region" description="Low complexity" evidence="1">
    <location>
        <begin position="147"/>
        <end position="189"/>
    </location>
</feature>
<evidence type="ECO:0000313" key="3">
    <source>
        <dbReference type="Proteomes" id="UP000067626"/>
    </source>
</evidence>
<dbReference type="EMBL" id="CP012159">
    <property type="protein sequence ID" value="AKT38954.1"/>
    <property type="molecule type" value="Genomic_DNA"/>
</dbReference>
<dbReference type="AlphaFoldDB" id="A0A0K1EDM4"/>
<name>A0A0K1EDM4_CHOCO</name>
<evidence type="ECO:0000256" key="1">
    <source>
        <dbReference type="SAM" id="MobiDB-lite"/>
    </source>
</evidence>
<feature type="region of interest" description="Disordered" evidence="1">
    <location>
        <begin position="146"/>
        <end position="203"/>
    </location>
</feature>